<feature type="signal peptide" evidence="1">
    <location>
        <begin position="1"/>
        <end position="26"/>
    </location>
</feature>
<dbReference type="RefSeq" id="WP_102375574.1">
    <property type="nucleotide sequence ID" value="NZ_JBBNOP010000001.1"/>
</dbReference>
<keyword evidence="3" id="KW-1185">Reference proteome</keyword>
<reference evidence="2 3" key="1">
    <citation type="submission" date="2024-04" db="EMBL/GenBank/DDBJ databases">
        <title>Human intestinal bacterial collection.</title>
        <authorList>
            <person name="Pauvert C."/>
            <person name="Hitch T.C.A."/>
            <person name="Clavel T."/>
        </authorList>
    </citation>
    <scope>NUCLEOTIDE SEQUENCE [LARGE SCALE GENOMIC DNA]</scope>
    <source>
        <strain evidence="2 3">CLA-KB-H42</strain>
    </source>
</reference>
<accession>A0ABV1J9M1</accession>
<evidence type="ECO:0000256" key="1">
    <source>
        <dbReference type="SAM" id="SignalP"/>
    </source>
</evidence>
<dbReference type="EMBL" id="JBBNOP010000001">
    <property type="protein sequence ID" value="MEQ3361488.1"/>
    <property type="molecule type" value="Genomic_DNA"/>
</dbReference>
<comment type="caution">
    <text evidence="2">The sequence shown here is derived from an EMBL/GenBank/DDBJ whole genome shotgun (WGS) entry which is preliminary data.</text>
</comment>
<dbReference type="PROSITE" id="PS51257">
    <property type="entry name" value="PROKAR_LIPOPROTEIN"/>
    <property type="match status" value="1"/>
</dbReference>
<proteinExistence type="predicted"/>
<evidence type="ECO:0000313" key="3">
    <source>
        <dbReference type="Proteomes" id="UP001487305"/>
    </source>
</evidence>
<evidence type="ECO:0000313" key="2">
    <source>
        <dbReference type="EMBL" id="MEQ3361488.1"/>
    </source>
</evidence>
<dbReference type="Proteomes" id="UP001487305">
    <property type="component" value="Unassembled WGS sequence"/>
</dbReference>
<protein>
    <recommendedName>
        <fullName evidence="4">Lipoprotein</fullName>
    </recommendedName>
</protein>
<feature type="chain" id="PRO_5046749776" description="Lipoprotein" evidence="1">
    <location>
        <begin position="27"/>
        <end position="213"/>
    </location>
</feature>
<keyword evidence="1" id="KW-0732">Signal</keyword>
<gene>
    <name evidence="2" type="ORF">AAA083_00700</name>
</gene>
<sequence length="213" mass="22523">MRAHVKIGIVALVAAMGCALLSGCVAGYNDGDDTLHPITKEDIDDAADAAARLADDIFGTVGDEVMSSLSDAQIDMMDSFGEAISAIDGSIDSAGADKTQQINFMDASTGETVSVLTDKSDIAAFVADLKVSSWKPAPLESVPADANREYTVVLMQQETIKLGQKTDDAKLKELFSLTSYRDSNILTLEGAHVSLDFTTSDDTHAAIGHYAQK</sequence>
<evidence type="ECO:0008006" key="4">
    <source>
        <dbReference type="Google" id="ProtNLM"/>
    </source>
</evidence>
<organism evidence="2 3">
    <name type="scientific">Raoultibacter massiliensis</name>
    <dbReference type="NCBI Taxonomy" id="1852371"/>
    <lineage>
        <taxon>Bacteria</taxon>
        <taxon>Bacillati</taxon>
        <taxon>Actinomycetota</taxon>
        <taxon>Coriobacteriia</taxon>
        <taxon>Eggerthellales</taxon>
        <taxon>Eggerthellaceae</taxon>
        <taxon>Raoultibacter</taxon>
    </lineage>
</organism>
<name>A0ABV1J9M1_9ACTN</name>